<evidence type="ECO:0000259" key="1">
    <source>
        <dbReference type="Pfam" id="PF20056"/>
    </source>
</evidence>
<reference evidence="2" key="2">
    <citation type="submission" date="2020-09" db="EMBL/GenBank/DDBJ databases">
        <authorList>
            <person name="Sun Q."/>
            <person name="Zhou Y."/>
        </authorList>
    </citation>
    <scope>NUCLEOTIDE SEQUENCE</scope>
    <source>
        <strain evidence="2">CGMCC 1.7081</strain>
    </source>
</reference>
<feature type="domain" description="DUF6455" evidence="1">
    <location>
        <begin position="8"/>
        <end position="86"/>
    </location>
</feature>
<gene>
    <name evidence="2" type="ORF">GCM10010961_39040</name>
</gene>
<organism evidence="2 3">
    <name type="scientific">Pseudodonghicola xiamenensis</name>
    <dbReference type="NCBI Taxonomy" id="337702"/>
    <lineage>
        <taxon>Bacteria</taxon>
        <taxon>Pseudomonadati</taxon>
        <taxon>Pseudomonadota</taxon>
        <taxon>Alphaproteobacteria</taxon>
        <taxon>Rhodobacterales</taxon>
        <taxon>Paracoccaceae</taxon>
        <taxon>Pseudodonghicola</taxon>
    </lineage>
</organism>
<protein>
    <recommendedName>
        <fullName evidence="1">DUF6455 domain-containing protein</fullName>
    </recommendedName>
</protein>
<dbReference type="Pfam" id="PF20056">
    <property type="entry name" value="DUF6455"/>
    <property type="match status" value="1"/>
</dbReference>
<proteinExistence type="predicted"/>
<dbReference type="InterPro" id="IPR045601">
    <property type="entry name" value="DUF6455"/>
</dbReference>
<evidence type="ECO:0000313" key="2">
    <source>
        <dbReference type="EMBL" id="GHH01643.1"/>
    </source>
</evidence>
<dbReference type="AlphaFoldDB" id="A0A8J3HCE4"/>
<dbReference type="Proteomes" id="UP000611500">
    <property type="component" value="Unassembled WGS sequence"/>
</dbReference>
<evidence type="ECO:0000313" key="3">
    <source>
        <dbReference type="Proteomes" id="UP000611500"/>
    </source>
</evidence>
<dbReference type="EMBL" id="BNAP01000030">
    <property type="protein sequence ID" value="GHH01643.1"/>
    <property type="molecule type" value="Genomic_DNA"/>
</dbReference>
<name>A0A8J3HCE4_9RHOB</name>
<dbReference type="RefSeq" id="WP_028094987.1">
    <property type="nucleotide sequence ID" value="NZ_BNAP01000030.1"/>
</dbReference>
<sequence>MDGGAIPSEMGRPFWLTRSMARVAGVNLTQAMAEGGLSADDYVGMIERCRSGGCHAACAEWLAGQADWPVAPPSFCAHVEILARLSHLQVD</sequence>
<accession>A0A8J3HCE4</accession>
<reference evidence="2" key="1">
    <citation type="journal article" date="2014" name="Int. J. Syst. Evol. Microbiol.">
        <title>Complete genome sequence of Corynebacterium casei LMG S-19264T (=DSM 44701T), isolated from a smear-ripened cheese.</title>
        <authorList>
            <consortium name="US DOE Joint Genome Institute (JGI-PGF)"/>
            <person name="Walter F."/>
            <person name="Albersmeier A."/>
            <person name="Kalinowski J."/>
            <person name="Ruckert C."/>
        </authorList>
    </citation>
    <scope>NUCLEOTIDE SEQUENCE</scope>
    <source>
        <strain evidence="2">CGMCC 1.7081</strain>
    </source>
</reference>
<comment type="caution">
    <text evidence="2">The sequence shown here is derived from an EMBL/GenBank/DDBJ whole genome shotgun (WGS) entry which is preliminary data.</text>
</comment>
<keyword evidence="3" id="KW-1185">Reference proteome</keyword>